<keyword evidence="1" id="KW-0472">Membrane</keyword>
<dbReference type="AlphaFoldDB" id="A0A2M8GLU4"/>
<keyword evidence="1" id="KW-0812">Transmembrane</keyword>
<name>A0A2M8GLU4_9BACT</name>
<feature type="transmembrane region" description="Helical" evidence="1">
    <location>
        <begin position="27"/>
        <end position="46"/>
    </location>
</feature>
<gene>
    <name evidence="2" type="ORF">CO007_04300</name>
</gene>
<evidence type="ECO:0000256" key="1">
    <source>
        <dbReference type="SAM" id="Phobius"/>
    </source>
</evidence>
<protein>
    <submittedName>
        <fullName evidence="2">Uncharacterized protein</fullName>
    </submittedName>
</protein>
<dbReference type="EMBL" id="PFQK01000074">
    <property type="protein sequence ID" value="PJC81508.1"/>
    <property type="molecule type" value="Genomic_DNA"/>
</dbReference>
<evidence type="ECO:0000313" key="2">
    <source>
        <dbReference type="EMBL" id="PJC81508.1"/>
    </source>
</evidence>
<dbReference type="Proteomes" id="UP000229370">
    <property type="component" value="Unassembled WGS sequence"/>
</dbReference>
<proteinExistence type="predicted"/>
<reference evidence="3" key="1">
    <citation type="submission" date="2017-09" db="EMBL/GenBank/DDBJ databases">
        <title>Depth-based differentiation of microbial function through sediment-hosted aquifers and enrichment of novel symbionts in the deep terrestrial subsurface.</title>
        <authorList>
            <person name="Probst A.J."/>
            <person name="Ladd B."/>
            <person name="Jarett J.K."/>
            <person name="Geller-Mcgrath D.E."/>
            <person name="Sieber C.M.K."/>
            <person name="Emerson J.B."/>
            <person name="Anantharaman K."/>
            <person name="Thomas B.C."/>
            <person name="Malmstrom R."/>
            <person name="Stieglmeier M."/>
            <person name="Klingl A."/>
            <person name="Woyke T."/>
            <person name="Ryan C.M."/>
            <person name="Banfield J.F."/>
        </authorList>
    </citation>
    <scope>NUCLEOTIDE SEQUENCE [LARGE SCALE GENOMIC DNA]</scope>
</reference>
<evidence type="ECO:0000313" key="3">
    <source>
        <dbReference type="Proteomes" id="UP000229370"/>
    </source>
</evidence>
<organism evidence="2 3">
    <name type="scientific">Candidatus Roizmanbacteria bacterium CG_4_8_14_3_um_filter_36_10</name>
    <dbReference type="NCBI Taxonomy" id="1974834"/>
    <lineage>
        <taxon>Bacteria</taxon>
        <taxon>Candidatus Roizmaniibacteriota</taxon>
    </lineage>
</organism>
<comment type="caution">
    <text evidence="2">The sequence shown here is derived from an EMBL/GenBank/DDBJ whole genome shotgun (WGS) entry which is preliminary data.</text>
</comment>
<keyword evidence="1" id="KW-1133">Transmembrane helix</keyword>
<accession>A0A2M8GLU4</accession>
<sequence>MDNSSINNNLIHHLNNQDQGKSFSSSFFISLIVIAIVAGTGLGRLITRVTVKQEKSTTSTNETTTKKSAGIVDKKTFKDNAEGLLKEGGIDGEGNFHLERAGGESQNVYLTSTTVDLSQFVGKKVKVWGETFSAEKAGWLMDVGLVEVLQ</sequence>